<dbReference type="GO" id="GO:0005634">
    <property type="term" value="C:nucleus"/>
    <property type="evidence" value="ECO:0007669"/>
    <property type="project" value="TreeGrafter"/>
</dbReference>
<evidence type="ECO:0000313" key="4">
    <source>
        <dbReference type="EMBL" id="KAG6437421.1"/>
    </source>
</evidence>
<sequence>MSANPQISPVDDKEKITISETQSRETQNLESKADQIEKKEDESNEATVSHRESDADESGGFKTPTSSDHKIPPITECPPAPIKPRPPPPRLKRKPSSPQPAEIESVFRSIANDQDDAHHHKMKKARNDDGDEDRS</sequence>
<protein>
    <submittedName>
        <fullName evidence="4">Uncharacterized protein</fullName>
    </submittedName>
</protein>
<feature type="compositionally biased region" description="Pro residues" evidence="3">
    <location>
        <begin position="75"/>
        <end position="89"/>
    </location>
</feature>
<dbReference type="InterPro" id="IPR040389">
    <property type="entry name" value="SMR"/>
</dbReference>
<comment type="caution">
    <text evidence="4">The sequence shown here is derived from an EMBL/GenBank/DDBJ whole genome shotgun (WGS) entry which is preliminary data.</text>
</comment>
<name>A0A8X8YRP8_SALSN</name>
<feature type="compositionally biased region" description="Polar residues" evidence="3">
    <location>
        <begin position="18"/>
        <end position="30"/>
    </location>
</feature>
<dbReference type="AlphaFoldDB" id="A0A8X8YRP8"/>
<accession>A0A8X8YRP8</accession>
<evidence type="ECO:0000256" key="3">
    <source>
        <dbReference type="SAM" id="MobiDB-lite"/>
    </source>
</evidence>
<dbReference type="Proteomes" id="UP000298416">
    <property type="component" value="Unassembled WGS sequence"/>
</dbReference>
<dbReference type="PANTHER" id="PTHR33142">
    <property type="entry name" value="CYCLIN-DEPENDENT PROTEIN KINASE INHIBITOR SMR13"/>
    <property type="match status" value="1"/>
</dbReference>
<dbReference type="EMBL" id="PNBA02000001">
    <property type="protein sequence ID" value="KAG6437421.1"/>
    <property type="molecule type" value="Genomic_DNA"/>
</dbReference>
<reference evidence="4" key="2">
    <citation type="submission" date="2020-08" db="EMBL/GenBank/DDBJ databases">
        <title>Plant Genome Project.</title>
        <authorList>
            <person name="Zhang R.-G."/>
        </authorList>
    </citation>
    <scope>NUCLEOTIDE SEQUENCE</scope>
    <source>
        <strain evidence="4">Huo1</strain>
        <tissue evidence="4">Leaf</tissue>
    </source>
</reference>
<dbReference type="GO" id="GO:0004860">
    <property type="term" value="F:protein kinase inhibitor activity"/>
    <property type="evidence" value="ECO:0007669"/>
    <property type="project" value="UniProtKB-KW"/>
</dbReference>
<keyword evidence="1" id="KW-0649">Protein kinase inhibitor</keyword>
<keyword evidence="5" id="KW-1185">Reference proteome</keyword>
<evidence type="ECO:0000256" key="2">
    <source>
        <dbReference type="ARBA" id="ARBA00023306"/>
    </source>
</evidence>
<keyword evidence="2" id="KW-0131">Cell cycle</keyword>
<reference evidence="4" key="1">
    <citation type="submission" date="2018-01" db="EMBL/GenBank/DDBJ databases">
        <authorList>
            <person name="Mao J.F."/>
        </authorList>
    </citation>
    <scope>NUCLEOTIDE SEQUENCE</scope>
    <source>
        <strain evidence="4">Huo1</strain>
        <tissue evidence="4">Leaf</tissue>
    </source>
</reference>
<dbReference type="PANTHER" id="PTHR33142:SF65">
    <property type="entry name" value="CYCLIN-DEPENDENT PROTEIN KINASE INHIBITOR SMR2-LIKE"/>
    <property type="match status" value="1"/>
</dbReference>
<feature type="region of interest" description="Disordered" evidence="3">
    <location>
        <begin position="1"/>
        <end position="135"/>
    </location>
</feature>
<evidence type="ECO:0000256" key="1">
    <source>
        <dbReference type="ARBA" id="ARBA00023013"/>
    </source>
</evidence>
<feature type="compositionally biased region" description="Basic and acidic residues" evidence="3">
    <location>
        <begin position="125"/>
        <end position="135"/>
    </location>
</feature>
<evidence type="ECO:0000313" key="5">
    <source>
        <dbReference type="Proteomes" id="UP000298416"/>
    </source>
</evidence>
<organism evidence="4">
    <name type="scientific">Salvia splendens</name>
    <name type="common">Scarlet sage</name>
    <dbReference type="NCBI Taxonomy" id="180675"/>
    <lineage>
        <taxon>Eukaryota</taxon>
        <taxon>Viridiplantae</taxon>
        <taxon>Streptophyta</taxon>
        <taxon>Embryophyta</taxon>
        <taxon>Tracheophyta</taxon>
        <taxon>Spermatophyta</taxon>
        <taxon>Magnoliopsida</taxon>
        <taxon>eudicotyledons</taxon>
        <taxon>Gunneridae</taxon>
        <taxon>Pentapetalae</taxon>
        <taxon>asterids</taxon>
        <taxon>lamiids</taxon>
        <taxon>Lamiales</taxon>
        <taxon>Lamiaceae</taxon>
        <taxon>Nepetoideae</taxon>
        <taxon>Mentheae</taxon>
        <taxon>Salviinae</taxon>
        <taxon>Salvia</taxon>
        <taxon>Salvia subgen. Calosphace</taxon>
        <taxon>core Calosphace</taxon>
    </lineage>
</organism>
<gene>
    <name evidence="4" type="ORF">SASPL_102337</name>
</gene>
<feature type="compositionally biased region" description="Basic and acidic residues" evidence="3">
    <location>
        <begin position="31"/>
        <end position="41"/>
    </location>
</feature>
<proteinExistence type="predicted"/>
<dbReference type="GO" id="GO:0032875">
    <property type="term" value="P:regulation of DNA endoreduplication"/>
    <property type="evidence" value="ECO:0007669"/>
    <property type="project" value="InterPro"/>
</dbReference>